<dbReference type="PANTHER" id="PTHR45023">
    <property type="match status" value="1"/>
</dbReference>
<dbReference type="EMBL" id="BQNB010015348">
    <property type="protein sequence ID" value="GJT38968.1"/>
    <property type="molecule type" value="Genomic_DNA"/>
</dbReference>
<protein>
    <recommendedName>
        <fullName evidence="4">No apical meristem-associated C-terminal domain-containing protein</fullName>
    </recommendedName>
</protein>
<name>A0ABQ5DL02_9ASTR</name>
<comment type="caution">
    <text evidence="2">The sequence shown here is derived from an EMBL/GenBank/DDBJ whole genome shotgun (WGS) entry which is preliminary data.</text>
</comment>
<organism evidence="2 3">
    <name type="scientific">Tanacetum coccineum</name>
    <dbReference type="NCBI Taxonomy" id="301880"/>
    <lineage>
        <taxon>Eukaryota</taxon>
        <taxon>Viridiplantae</taxon>
        <taxon>Streptophyta</taxon>
        <taxon>Embryophyta</taxon>
        <taxon>Tracheophyta</taxon>
        <taxon>Spermatophyta</taxon>
        <taxon>Magnoliopsida</taxon>
        <taxon>eudicotyledons</taxon>
        <taxon>Gunneridae</taxon>
        <taxon>Pentapetalae</taxon>
        <taxon>asterids</taxon>
        <taxon>campanulids</taxon>
        <taxon>Asterales</taxon>
        <taxon>Asteraceae</taxon>
        <taxon>Asteroideae</taxon>
        <taxon>Anthemideae</taxon>
        <taxon>Anthemidinae</taxon>
        <taxon>Tanacetum</taxon>
    </lineage>
</organism>
<keyword evidence="3" id="KW-1185">Reference proteome</keyword>
<feature type="compositionally biased region" description="Low complexity" evidence="1">
    <location>
        <begin position="108"/>
        <end position="117"/>
    </location>
</feature>
<evidence type="ECO:0000313" key="2">
    <source>
        <dbReference type="EMBL" id="GJT38968.1"/>
    </source>
</evidence>
<reference evidence="2" key="1">
    <citation type="journal article" date="2022" name="Int. J. Mol. Sci.">
        <title>Draft Genome of Tanacetum Coccineum: Genomic Comparison of Closely Related Tanacetum-Family Plants.</title>
        <authorList>
            <person name="Yamashiro T."/>
            <person name="Shiraishi A."/>
            <person name="Nakayama K."/>
            <person name="Satake H."/>
        </authorList>
    </citation>
    <scope>NUCLEOTIDE SEQUENCE</scope>
</reference>
<accession>A0ABQ5DL02</accession>
<dbReference type="Proteomes" id="UP001151760">
    <property type="component" value="Unassembled WGS sequence"/>
</dbReference>
<evidence type="ECO:0000256" key="1">
    <source>
        <dbReference type="SAM" id="MobiDB-lite"/>
    </source>
</evidence>
<dbReference type="PANTHER" id="PTHR45023:SF4">
    <property type="entry name" value="GLYCINE-RICH PROTEIN-RELATED"/>
    <property type="match status" value="1"/>
</dbReference>
<proteinExistence type="predicted"/>
<evidence type="ECO:0008006" key="4">
    <source>
        <dbReference type="Google" id="ProtNLM"/>
    </source>
</evidence>
<reference evidence="2" key="2">
    <citation type="submission" date="2022-01" db="EMBL/GenBank/DDBJ databases">
        <authorList>
            <person name="Yamashiro T."/>
            <person name="Shiraishi A."/>
            <person name="Satake H."/>
            <person name="Nakayama K."/>
        </authorList>
    </citation>
    <scope>NUCLEOTIDE SEQUENCE</scope>
</reference>
<evidence type="ECO:0000313" key="3">
    <source>
        <dbReference type="Proteomes" id="UP001151760"/>
    </source>
</evidence>
<gene>
    <name evidence="2" type="ORF">Tco_0938833</name>
</gene>
<feature type="region of interest" description="Disordered" evidence="1">
    <location>
        <begin position="76"/>
        <end position="119"/>
    </location>
</feature>
<feature type="compositionally biased region" description="Basic and acidic residues" evidence="1">
    <location>
        <begin position="92"/>
        <end position="103"/>
    </location>
</feature>
<sequence length="194" mass="22545">MLTEKWTPMNREITKFNSLVLKTRVMSGENDENWMTRVEILYKTHTGSDFKHKSVWSFLKDKHKWKNPDSINARRNRHRVTDEEPDLFGDDELPRPPDKEIIAKSKRSSNSAASSGSTPTMFQEMLQQQYELDQKRKIERINREVNSRVALYDSQKVADDLKVLQMSTDGMGTVDVTIINAQKARIRALYAPQT</sequence>